<feature type="compositionally biased region" description="Polar residues" evidence="2">
    <location>
        <begin position="388"/>
        <end position="400"/>
    </location>
</feature>
<protein>
    <submittedName>
        <fullName evidence="3">Uncharacterized protein</fullName>
    </submittedName>
</protein>
<dbReference type="AlphaFoldDB" id="A0AAU9JLL0"/>
<feature type="region of interest" description="Disordered" evidence="2">
    <location>
        <begin position="381"/>
        <end position="415"/>
    </location>
</feature>
<comment type="caution">
    <text evidence="3">The sequence shown here is derived from an EMBL/GenBank/DDBJ whole genome shotgun (WGS) entry which is preliminary data.</text>
</comment>
<reference evidence="3" key="1">
    <citation type="submission" date="2021-09" db="EMBL/GenBank/DDBJ databases">
        <authorList>
            <consortium name="AG Swart"/>
            <person name="Singh M."/>
            <person name="Singh A."/>
            <person name="Seah K."/>
            <person name="Emmerich C."/>
        </authorList>
    </citation>
    <scope>NUCLEOTIDE SEQUENCE</scope>
    <source>
        <strain evidence="3">ATCC30299</strain>
    </source>
</reference>
<feature type="compositionally biased region" description="Basic and acidic residues" evidence="2">
    <location>
        <begin position="402"/>
        <end position="415"/>
    </location>
</feature>
<dbReference type="EMBL" id="CAJZBQ010000041">
    <property type="protein sequence ID" value="CAG9326848.1"/>
    <property type="molecule type" value="Genomic_DNA"/>
</dbReference>
<feature type="coiled-coil region" evidence="1">
    <location>
        <begin position="897"/>
        <end position="931"/>
    </location>
</feature>
<feature type="compositionally biased region" description="Basic and acidic residues" evidence="2">
    <location>
        <begin position="340"/>
        <end position="354"/>
    </location>
</feature>
<name>A0AAU9JLL0_9CILI</name>
<proteinExistence type="predicted"/>
<evidence type="ECO:0000313" key="3">
    <source>
        <dbReference type="EMBL" id="CAG9326848.1"/>
    </source>
</evidence>
<keyword evidence="1" id="KW-0175">Coiled coil</keyword>
<feature type="region of interest" description="Disordered" evidence="2">
    <location>
        <begin position="1012"/>
        <end position="1041"/>
    </location>
</feature>
<dbReference type="Proteomes" id="UP001162131">
    <property type="component" value="Unassembled WGS sequence"/>
</dbReference>
<gene>
    <name evidence="3" type="ORF">BSTOLATCC_MIC42110</name>
</gene>
<keyword evidence="4" id="KW-1185">Reference proteome</keyword>
<organism evidence="3 4">
    <name type="scientific">Blepharisma stoltei</name>
    <dbReference type="NCBI Taxonomy" id="1481888"/>
    <lineage>
        <taxon>Eukaryota</taxon>
        <taxon>Sar</taxon>
        <taxon>Alveolata</taxon>
        <taxon>Ciliophora</taxon>
        <taxon>Postciliodesmatophora</taxon>
        <taxon>Heterotrichea</taxon>
        <taxon>Heterotrichida</taxon>
        <taxon>Blepharismidae</taxon>
        <taxon>Blepharisma</taxon>
    </lineage>
</organism>
<evidence type="ECO:0000256" key="1">
    <source>
        <dbReference type="SAM" id="Coils"/>
    </source>
</evidence>
<sequence length="1041" mass="121223">MSSRPKRIVKLPASLDSLIGFQLDFSNLKADIEFLAKSIADNEENLISLTIKLDEEIDKISSRMNKIPEVEQKAETFSKSVEDVYRMKDKVNSWSERFVALEEKYFLMGQQYSDRFSQLESVVDSTIKTMEDKFTNLYQKSTENALSKIDEIEKAAMARIKKAESDLAYFQNMARINDLETRDMLKKEINASTEKLVNMIHDVHEVDNIMQSPYNFPDEDIEKALMYRDAQNIVDMQDYEYYGSREGEDTLIRDFEEGKESRARSRRTDDPYVNQLNIERQANETEVSPSRKQRREIKNSRDERIPSEGSGRLDARSGERYRQSSERESADMRERQRKGSRIDERDTESRDRQGSRSNETRNPQRLGDIKYLETQASYLEVSPDKNNPDTQTNASDQSPFNAKEKIESATKQQGERNRQLIDYIKRMNMRLSEVESKVQNINLRNLLKEDSTMQEIENKAPKSRDELELEMNLKFVTIVTQLNDYKKLMRSFSTTVADFSIDQVATENLNRYIPYISRIARLEEIIESFASRDDIEGVFKELDDLRDNLKEKIDKPEIIEMNSRMSYLEEELNKTRGMAILTSSSPLMKSRGSSSHSELRTEANVAFEPAKFNELWDAVARMSETVGSIQQTLPLKAFRSEFEEVFKLKGSTVSKASPLLNLLDVEERIKQIEDRLNLYWYEMEKQKRSEDPLVKSPQELEEMQHLIEEAVDLHISTIRLELNNRYQELYEIISKPANEGDITNIHILRGTIMKVQRESRDLIEKVAKIEETVTQQANALAEEFKEEEGEEIDPSLLKKLTNAVKKHEALFKIMKDQMSKIYSEIEIYQQSTKKQNEVTINTNIKMFEELRGNVSDVMTKIQEGTRLNQRDMQKINDVFLVLENKGNKEDIMQKVDKNELKKAYRYLCKKIDDLQKKLKAAEEAKEVSKQKDDPTIFRQKLGMECLACGQDISGINQPPKGDWRSWGRFPEAQLRFGPGFSKLLPILQKEMHGKHKSENLTARILATVDDSEIQEVSKRQEEPQSYQRYKSQTRLAKVRDD</sequence>
<feature type="compositionally biased region" description="Polar residues" evidence="2">
    <location>
        <begin position="1023"/>
        <end position="1034"/>
    </location>
</feature>
<evidence type="ECO:0000313" key="4">
    <source>
        <dbReference type="Proteomes" id="UP001162131"/>
    </source>
</evidence>
<feature type="compositionally biased region" description="Basic and acidic residues" evidence="2">
    <location>
        <begin position="257"/>
        <end position="270"/>
    </location>
</feature>
<feature type="compositionally biased region" description="Polar residues" evidence="2">
    <location>
        <begin position="274"/>
        <end position="290"/>
    </location>
</feature>
<accession>A0AAU9JLL0</accession>
<feature type="region of interest" description="Disordered" evidence="2">
    <location>
        <begin position="257"/>
        <end position="368"/>
    </location>
</feature>
<evidence type="ECO:0000256" key="2">
    <source>
        <dbReference type="SAM" id="MobiDB-lite"/>
    </source>
</evidence>
<feature type="compositionally biased region" description="Basic and acidic residues" evidence="2">
    <location>
        <begin position="296"/>
        <end position="334"/>
    </location>
</feature>